<dbReference type="Proteomes" id="UP001057402">
    <property type="component" value="Chromosome 4"/>
</dbReference>
<organism evidence="1 2">
    <name type="scientific">Melastoma candidum</name>
    <dbReference type="NCBI Taxonomy" id="119954"/>
    <lineage>
        <taxon>Eukaryota</taxon>
        <taxon>Viridiplantae</taxon>
        <taxon>Streptophyta</taxon>
        <taxon>Embryophyta</taxon>
        <taxon>Tracheophyta</taxon>
        <taxon>Spermatophyta</taxon>
        <taxon>Magnoliopsida</taxon>
        <taxon>eudicotyledons</taxon>
        <taxon>Gunneridae</taxon>
        <taxon>Pentapetalae</taxon>
        <taxon>rosids</taxon>
        <taxon>malvids</taxon>
        <taxon>Myrtales</taxon>
        <taxon>Melastomataceae</taxon>
        <taxon>Melastomatoideae</taxon>
        <taxon>Melastomateae</taxon>
        <taxon>Melastoma</taxon>
    </lineage>
</organism>
<proteinExistence type="predicted"/>
<sequence>MPSHPTSEVALDEEPRGESALSDPTPEEDAEGSKNSFPPGFSSVPLGPNVGESNGEDEDDDMPISQLRSRIRKHRAGRSCTSGGNLSESNKGLAASRNPFRGDVATTFEVALDEGQKAKSMPTHSTSEVELDEEPRGESALSDRTLEEERTFKNIDTPTMDPIPQQEIPGRTAWRSWSNFEVDVLELEISAQINELERNVAAIKASRQIRLPMDGYSGKETKS</sequence>
<reference evidence="2" key="1">
    <citation type="journal article" date="2023" name="Front. Plant Sci.">
        <title>Chromosomal-level genome assembly of Melastoma candidum provides insights into trichome evolution.</title>
        <authorList>
            <person name="Zhong Y."/>
            <person name="Wu W."/>
            <person name="Sun C."/>
            <person name="Zou P."/>
            <person name="Liu Y."/>
            <person name="Dai S."/>
            <person name="Zhou R."/>
        </authorList>
    </citation>
    <scope>NUCLEOTIDE SEQUENCE [LARGE SCALE GENOMIC DNA]</scope>
</reference>
<comment type="caution">
    <text evidence="1">The sequence shown here is derived from an EMBL/GenBank/DDBJ whole genome shotgun (WGS) entry which is preliminary data.</text>
</comment>
<keyword evidence="2" id="KW-1185">Reference proteome</keyword>
<dbReference type="EMBL" id="CM042883">
    <property type="protein sequence ID" value="KAI4374775.1"/>
    <property type="molecule type" value="Genomic_DNA"/>
</dbReference>
<evidence type="ECO:0000313" key="2">
    <source>
        <dbReference type="Proteomes" id="UP001057402"/>
    </source>
</evidence>
<protein>
    <submittedName>
        <fullName evidence="1">Uncharacterized protein</fullName>
    </submittedName>
</protein>
<accession>A0ACB9R7J9</accession>
<gene>
    <name evidence="1" type="ORF">MLD38_012727</name>
</gene>
<evidence type="ECO:0000313" key="1">
    <source>
        <dbReference type="EMBL" id="KAI4374775.1"/>
    </source>
</evidence>
<name>A0ACB9R7J9_9MYRT</name>